<feature type="signal peptide" evidence="1">
    <location>
        <begin position="1"/>
        <end position="16"/>
    </location>
</feature>
<dbReference type="Proteomes" id="UP001152747">
    <property type="component" value="Unassembled WGS sequence"/>
</dbReference>
<protein>
    <recommendedName>
        <fullName evidence="4">DUF19 domain-containing protein</fullName>
    </recommendedName>
</protein>
<reference evidence="2" key="1">
    <citation type="submission" date="2022-11" db="EMBL/GenBank/DDBJ databases">
        <authorList>
            <person name="Kikuchi T."/>
        </authorList>
    </citation>
    <scope>NUCLEOTIDE SEQUENCE</scope>
    <source>
        <strain evidence="2">PS1010</strain>
    </source>
</reference>
<feature type="chain" id="PRO_5040155701" description="DUF19 domain-containing protein" evidence="1">
    <location>
        <begin position="17"/>
        <end position="240"/>
    </location>
</feature>
<sequence>MTTTILLICFISTVFSCGPGLISDSEYLVSMSGLDLPFSFVYSTSNIDGISAPTSMGDVIQNINGYCQDLVEDLMRVSLKAIDYPAYLLESAISSLDIQVASDYQPLSCVKFVSIFDESRVTTVAPKKEKVGDNNTDRKIKRAATVETGPKGNYCYYNTANVITKICENKGTKECTLADAVSLPLNVSRINFDFTPGILAGQPRAFWKDFSDSLAKKLKSGTYSSAFKQVSVDVKINIIR</sequence>
<comment type="caution">
    <text evidence="2">The sequence shown here is derived from an EMBL/GenBank/DDBJ whole genome shotgun (WGS) entry which is preliminary data.</text>
</comment>
<keyword evidence="3" id="KW-1185">Reference proteome</keyword>
<dbReference type="EMBL" id="CANHGI010000002">
    <property type="protein sequence ID" value="CAI5442123.1"/>
    <property type="molecule type" value="Genomic_DNA"/>
</dbReference>
<gene>
    <name evidence="2" type="ORF">CAMP_LOCUS4760</name>
</gene>
<evidence type="ECO:0000256" key="1">
    <source>
        <dbReference type="SAM" id="SignalP"/>
    </source>
</evidence>
<keyword evidence="1" id="KW-0732">Signal</keyword>
<accession>A0A9P1ICL0</accession>
<organism evidence="2 3">
    <name type="scientific">Caenorhabditis angaria</name>
    <dbReference type="NCBI Taxonomy" id="860376"/>
    <lineage>
        <taxon>Eukaryota</taxon>
        <taxon>Metazoa</taxon>
        <taxon>Ecdysozoa</taxon>
        <taxon>Nematoda</taxon>
        <taxon>Chromadorea</taxon>
        <taxon>Rhabditida</taxon>
        <taxon>Rhabditina</taxon>
        <taxon>Rhabditomorpha</taxon>
        <taxon>Rhabditoidea</taxon>
        <taxon>Rhabditidae</taxon>
        <taxon>Peloderinae</taxon>
        <taxon>Caenorhabditis</taxon>
    </lineage>
</organism>
<name>A0A9P1ICL0_9PELO</name>
<proteinExistence type="predicted"/>
<evidence type="ECO:0000313" key="3">
    <source>
        <dbReference type="Proteomes" id="UP001152747"/>
    </source>
</evidence>
<evidence type="ECO:0000313" key="2">
    <source>
        <dbReference type="EMBL" id="CAI5442123.1"/>
    </source>
</evidence>
<evidence type="ECO:0008006" key="4">
    <source>
        <dbReference type="Google" id="ProtNLM"/>
    </source>
</evidence>
<dbReference type="AlphaFoldDB" id="A0A9P1ICL0"/>